<dbReference type="PANTHER" id="PTHR33257">
    <property type="entry name" value="OS05G0165500 PROTEIN"/>
    <property type="match status" value="1"/>
</dbReference>
<proteinExistence type="predicted"/>
<evidence type="ECO:0000313" key="2">
    <source>
        <dbReference type="EMBL" id="KAJ4829527.1"/>
    </source>
</evidence>
<sequence length="199" mass="21838">MFGTTSPDLEIPQKSLQIRQDDKFFSRLLSKETSMANPSFRVYYGGVSVAVPFVWESQPGTPKHPLSESTLPPLTPPPSYYTNSNKKPTKKHSRSNLLHLLFPRISLKRTNDTTFPPSPSSTFSHSPSSASSWSSSSLNNSSSSLSSLTTPKKSHARSRFSSRGSSFDSRVWQLDEEAAGGGSPTSTLCFGVSGRTWWS</sequence>
<reference evidence="2" key="1">
    <citation type="submission" date="2022-02" db="EMBL/GenBank/DDBJ databases">
        <authorList>
            <person name="Henning P.M."/>
            <person name="McCubbin A.G."/>
            <person name="Shore J.S."/>
        </authorList>
    </citation>
    <scope>NUCLEOTIDE SEQUENCE</scope>
    <source>
        <strain evidence="2">F60SS</strain>
        <tissue evidence="2">Leaves</tissue>
    </source>
</reference>
<keyword evidence="3" id="KW-1185">Reference proteome</keyword>
<accession>A0A9Q0FDU4</accession>
<dbReference type="EMBL" id="JAKUCV010005881">
    <property type="protein sequence ID" value="KAJ4829527.1"/>
    <property type="molecule type" value="Genomic_DNA"/>
</dbReference>
<feature type="region of interest" description="Disordered" evidence="1">
    <location>
        <begin position="60"/>
        <end position="93"/>
    </location>
</feature>
<feature type="region of interest" description="Disordered" evidence="1">
    <location>
        <begin position="144"/>
        <end position="163"/>
    </location>
</feature>
<evidence type="ECO:0000256" key="1">
    <source>
        <dbReference type="SAM" id="MobiDB-lite"/>
    </source>
</evidence>
<organism evidence="2 3">
    <name type="scientific">Turnera subulata</name>
    <dbReference type="NCBI Taxonomy" id="218843"/>
    <lineage>
        <taxon>Eukaryota</taxon>
        <taxon>Viridiplantae</taxon>
        <taxon>Streptophyta</taxon>
        <taxon>Embryophyta</taxon>
        <taxon>Tracheophyta</taxon>
        <taxon>Spermatophyta</taxon>
        <taxon>Magnoliopsida</taxon>
        <taxon>eudicotyledons</taxon>
        <taxon>Gunneridae</taxon>
        <taxon>Pentapetalae</taxon>
        <taxon>rosids</taxon>
        <taxon>fabids</taxon>
        <taxon>Malpighiales</taxon>
        <taxon>Passifloraceae</taxon>
        <taxon>Turnera</taxon>
    </lineage>
</organism>
<dbReference type="PANTHER" id="PTHR33257:SF58">
    <property type="entry name" value="REJ DOMAIN-CONTAINING PROTEIN"/>
    <property type="match status" value="1"/>
</dbReference>
<dbReference type="AlphaFoldDB" id="A0A9Q0FDU4"/>
<protein>
    <submittedName>
        <fullName evidence="2">Uncharacterized protein</fullName>
    </submittedName>
</protein>
<comment type="caution">
    <text evidence="2">The sequence shown here is derived from an EMBL/GenBank/DDBJ whole genome shotgun (WGS) entry which is preliminary data.</text>
</comment>
<name>A0A9Q0FDU4_9ROSI</name>
<dbReference type="Proteomes" id="UP001141552">
    <property type="component" value="Unassembled WGS sequence"/>
</dbReference>
<reference evidence="2" key="2">
    <citation type="journal article" date="2023" name="Plants (Basel)">
        <title>Annotation of the Turnera subulata (Passifloraceae) Draft Genome Reveals the S-Locus Evolved after the Divergence of Turneroideae from Passifloroideae in a Stepwise Manner.</title>
        <authorList>
            <person name="Henning P.M."/>
            <person name="Roalson E.H."/>
            <person name="Mir W."/>
            <person name="McCubbin A.G."/>
            <person name="Shore J.S."/>
        </authorList>
    </citation>
    <scope>NUCLEOTIDE SEQUENCE</scope>
    <source>
        <strain evidence="2">F60SS</strain>
    </source>
</reference>
<gene>
    <name evidence="2" type="ORF">Tsubulata_048942</name>
</gene>
<dbReference type="OrthoDB" id="691043at2759"/>
<evidence type="ECO:0000313" key="3">
    <source>
        <dbReference type="Proteomes" id="UP001141552"/>
    </source>
</evidence>